<keyword evidence="3" id="KW-0238">DNA-binding</keyword>
<feature type="compositionally biased region" description="Polar residues" evidence="6">
    <location>
        <begin position="1"/>
        <end position="18"/>
    </location>
</feature>
<feature type="compositionally biased region" description="Basic and acidic residues" evidence="6">
    <location>
        <begin position="40"/>
        <end position="55"/>
    </location>
</feature>
<gene>
    <name evidence="8" type="ORF">F0562_032873</name>
</gene>
<evidence type="ECO:0000259" key="7">
    <source>
        <dbReference type="PROSITE" id="PS50811"/>
    </source>
</evidence>
<dbReference type="Gene3D" id="2.20.25.80">
    <property type="entry name" value="WRKY domain"/>
    <property type="match status" value="1"/>
</dbReference>
<dbReference type="GO" id="GO:0005634">
    <property type="term" value="C:nucleus"/>
    <property type="evidence" value="ECO:0007669"/>
    <property type="project" value="UniProtKB-SubCell"/>
</dbReference>
<feature type="domain" description="WRKY" evidence="7">
    <location>
        <begin position="118"/>
        <end position="141"/>
    </location>
</feature>
<dbReference type="EMBL" id="CM018042">
    <property type="protein sequence ID" value="KAA8533010.1"/>
    <property type="molecule type" value="Genomic_DNA"/>
</dbReference>
<protein>
    <recommendedName>
        <fullName evidence="7">WRKY domain-containing protein</fullName>
    </recommendedName>
</protein>
<organism evidence="8 9">
    <name type="scientific">Nyssa sinensis</name>
    <dbReference type="NCBI Taxonomy" id="561372"/>
    <lineage>
        <taxon>Eukaryota</taxon>
        <taxon>Viridiplantae</taxon>
        <taxon>Streptophyta</taxon>
        <taxon>Embryophyta</taxon>
        <taxon>Tracheophyta</taxon>
        <taxon>Spermatophyta</taxon>
        <taxon>Magnoliopsida</taxon>
        <taxon>eudicotyledons</taxon>
        <taxon>Gunneridae</taxon>
        <taxon>Pentapetalae</taxon>
        <taxon>asterids</taxon>
        <taxon>Cornales</taxon>
        <taxon>Nyssaceae</taxon>
        <taxon>Nyssa</taxon>
    </lineage>
</organism>
<evidence type="ECO:0000256" key="2">
    <source>
        <dbReference type="ARBA" id="ARBA00023015"/>
    </source>
</evidence>
<keyword evidence="4" id="KW-0804">Transcription</keyword>
<dbReference type="InterPro" id="IPR036576">
    <property type="entry name" value="WRKY_dom_sf"/>
</dbReference>
<keyword evidence="9" id="KW-1185">Reference proteome</keyword>
<dbReference type="GO" id="GO:0043565">
    <property type="term" value="F:sequence-specific DNA binding"/>
    <property type="evidence" value="ECO:0007669"/>
    <property type="project" value="InterPro"/>
</dbReference>
<dbReference type="GO" id="GO:0003700">
    <property type="term" value="F:DNA-binding transcription factor activity"/>
    <property type="evidence" value="ECO:0007669"/>
    <property type="project" value="InterPro"/>
</dbReference>
<evidence type="ECO:0000256" key="4">
    <source>
        <dbReference type="ARBA" id="ARBA00023163"/>
    </source>
</evidence>
<comment type="subcellular location">
    <subcellularLocation>
        <location evidence="1">Nucleus</location>
    </subcellularLocation>
</comment>
<keyword evidence="5" id="KW-0539">Nucleus</keyword>
<dbReference type="PANTHER" id="PTHR31429:SF24">
    <property type="entry name" value="WRKY TRANSCRIPTION FACTOR 72-RELATED"/>
    <property type="match status" value="1"/>
</dbReference>
<evidence type="ECO:0000256" key="1">
    <source>
        <dbReference type="ARBA" id="ARBA00004123"/>
    </source>
</evidence>
<sequence>MTLFNKTKQKNPQTQLLTSRPEDEEPELVSLSLGRASSDQPKKDEKKTSNSSKEKEDDEFDEGLKLGSEESKEEDPTETWPPSKSLKPKRSGDDDIPQQNQLKKTRVSVRAICDSPTVQRCAEDMSILITAYEGTHNHPLPASATAMAYTTSAAASMLRSASSSSQPGLGASATTSTAANLHGLNFTLTKNSRPQPSYFPTISTSQSHPTITLDITAPPTSSHFNRSSSSFPSAPRYSSTCLNFSSSSSSPLEPNNRSYFGSSYLARQPPQEPLYQSYMPNNAQLPQQSLTIAACNQCNYL</sequence>
<dbReference type="OrthoDB" id="1686353at2759"/>
<dbReference type="Proteomes" id="UP000325577">
    <property type="component" value="Linkage Group LG19"/>
</dbReference>
<dbReference type="InterPro" id="IPR044810">
    <property type="entry name" value="WRKY_plant"/>
</dbReference>
<name>A0A5J5AR30_9ASTE</name>
<dbReference type="AlphaFoldDB" id="A0A5J5AR30"/>
<evidence type="ECO:0000313" key="9">
    <source>
        <dbReference type="Proteomes" id="UP000325577"/>
    </source>
</evidence>
<accession>A0A5J5AR30</accession>
<reference evidence="8 9" key="1">
    <citation type="submission" date="2019-09" db="EMBL/GenBank/DDBJ databases">
        <title>A chromosome-level genome assembly of the Chinese tupelo Nyssa sinensis.</title>
        <authorList>
            <person name="Yang X."/>
            <person name="Kang M."/>
            <person name="Yang Y."/>
            <person name="Xiong H."/>
            <person name="Wang M."/>
            <person name="Zhang Z."/>
            <person name="Wang Z."/>
            <person name="Wu H."/>
            <person name="Ma T."/>
            <person name="Liu J."/>
            <person name="Xi Z."/>
        </authorList>
    </citation>
    <scope>NUCLEOTIDE SEQUENCE [LARGE SCALE GENOMIC DNA]</scope>
    <source>
        <strain evidence="8">J267</strain>
        <tissue evidence="8">Leaf</tissue>
    </source>
</reference>
<dbReference type="PANTHER" id="PTHR31429">
    <property type="entry name" value="WRKY TRANSCRIPTION FACTOR 36-RELATED"/>
    <property type="match status" value="1"/>
</dbReference>
<evidence type="ECO:0000256" key="6">
    <source>
        <dbReference type="SAM" id="MobiDB-lite"/>
    </source>
</evidence>
<evidence type="ECO:0000313" key="8">
    <source>
        <dbReference type="EMBL" id="KAA8533010.1"/>
    </source>
</evidence>
<feature type="region of interest" description="Disordered" evidence="6">
    <location>
        <begin position="1"/>
        <end position="107"/>
    </location>
</feature>
<dbReference type="InterPro" id="IPR003657">
    <property type="entry name" value="WRKY_dom"/>
</dbReference>
<evidence type="ECO:0000256" key="5">
    <source>
        <dbReference type="ARBA" id="ARBA00023242"/>
    </source>
</evidence>
<keyword evidence="2" id="KW-0805">Transcription regulation</keyword>
<dbReference type="PROSITE" id="PS50811">
    <property type="entry name" value="WRKY"/>
    <property type="match status" value="1"/>
</dbReference>
<proteinExistence type="predicted"/>
<evidence type="ECO:0000256" key="3">
    <source>
        <dbReference type="ARBA" id="ARBA00023125"/>
    </source>
</evidence>